<dbReference type="SUPFAM" id="SSF47616">
    <property type="entry name" value="GST C-terminal domain-like"/>
    <property type="match status" value="1"/>
</dbReference>
<organism evidence="3 4">
    <name type="scientific">Bodo saltans</name>
    <name type="common">Flagellated protozoan</name>
    <dbReference type="NCBI Taxonomy" id="75058"/>
    <lineage>
        <taxon>Eukaryota</taxon>
        <taxon>Discoba</taxon>
        <taxon>Euglenozoa</taxon>
        <taxon>Kinetoplastea</taxon>
        <taxon>Metakinetoplastina</taxon>
        <taxon>Eubodonida</taxon>
        <taxon>Bodonidae</taxon>
        <taxon>Bodo</taxon>
    </lineage>
</organism>
<dbReference type="InterPro" id="IPR036249">
    <property type="entry name" value="Thioredoxin-like_sf"/>
</dbReference>
<feature type="non-terminal residue" evidence="3">
    <location>
        <position position="156"/>
    </location>
</feature>
<dbReference type="PROSITE" id="PS50405">
    <property type="entry name" value="GST_CTER"/>
    <property type="match status" value="1"/>
</dbReference>
<evidence type="ECO:0000259" key="2">
    <source>
        <dbReference type="PROSITE" id="PS50405"/>
    </source>
</evidence>
<dbReference type="InterPro" id="IPR036282">
    <property type="entry name" value="Glutathione-S-Trfase_C_sf"/>
</dbReference>
<dbReference type="PROSITE" id="PS50404">
    <property type="entry name" value="GST_NTER"/>
    <property type="match status" value="1"/>
</dbReference>
<dbReference type="OMA" id="RHYNTVM"/>
<dbReference type="OrthoDB" id="270150at2759"/>
<keyword evidence="4" id="KW-1185">Reference proteome</keyword>
<protein>
    <submittedName>
        <fullName evidence="3">Glutathione S-transferase, putative</fullName>
    </submittedName>
</protein>
<dbReference type="VEuPathDB" id="TriTrypDB:BSAL_57385"/>
<evidence type="ECO:0000313" key="4">
    <source>
        <dbReference type="Proteomes" id="UP000051952"/>
    </source>
</evidence>
<sequence length="156" mass="17416">MSLVLVHTTNPATTKAQKVLVVAAFAEVNVTSRHITVGVENEEASYLRRCHPLGRLPVLQTDEGYLFESNAIVRFIAHHDKSNTFLYGRTPFEASQVDMWLDFATTELDTIGINFIMNLFRGAEVPADQDTKASDALTGLEAWLETRTYLVGERLS</sequence>
<keyword evidence="3" id="KW-0808">Transferase</keyword>
<dbReference type="Gene3D" id="1.20.1050.10">
    <property type="match status" value="1"/>
</dbReference>
<dbReference type="EMBL" id="CYKH01000212">
    <property type="protein sequence ID" value="CUE91830.1"/>
    <property type="molecule type" value="Genomic_DNA"/>
</dbReference>
<dbReference type="GO" id="GO:0005634">
    <property type="term" value="C:nucleus"/>
    <property type="evidence" value="ECO:0007669"/>
    <property type="project" value="TreeGrafter"/>
</dbReference>
<proteinExistence type="predicted"/>
<dbReference type="Proteomes" id="UP000051952">
    <property type="component" value="Unassembled WGS sequence"/>
</dbReference>
<dbReference type="FunFam" id="3.40.30.10:FF:000148">
    <property type="entry name" value="Elongation factor 1B gamma"/>
    <property type="match status" value="1"/>
</dbReference>
<gene>
    <name evidence="3" type="ORF">BSAL_57385</name>
</gene>
<reference evidence="4" key="1">
    <citation type="submission" date="2015-09" db="EMBL/GenBank/DDBJ databases">
        <authorList>
            <consortium name="Pathogen Informatics"/>
        </authorList>
    </citation>
    <scope>NUCLEOTIDE SEQUENCE [LARGE SCALE GENOMIC DNA]</scope>
    <source>
        <strain evidence="4">Lake Konstanz</strain>
    </source>
</reference>
<dbReference type="GO" id="GO:0006414">
    <property type="term" value="P:translational elongation"/>
    <property type="evidence" value="ECO:0007669"/>
    <property type="project" value="TreeGrafter"/>
</dbReference>
<dbReference type="AlphaFoldDB" id="A0A0S4INS1"/>
<feature type="domain" description="GST C-terminal" evidence="2">
    <location>
        <begin position="90"/>
        <end position="156"/>
    </location>
</feature>
<evidence type="ECO:0000313" key="3">
    <source>
        <dbReference type="EMBL" id="CUE91830.1"/>
    </source>
</evidence>
<dbReference type="InterPro" id="IPR050802">
    <property type="entry name" value="EF-GSTs"/>
</dbReference>
<dbReference type="InterPro" id="IPR004045">
    <property type="entry name" value="Glutathione_S-Trfase_N"/>
</dbReference>
<dbReference type="SUPFAM" id="SSF52833">
    <property type="entry name" value="Thioredoxin-like"/>
    <property type="match status" value="1"/>
</dbReference>
<name>A0A0S4INS1_BODSA</name>
<dbReference type="Pfam" id="PF02798">
    <property type="entry name" value="GST_N"/>
    <property type="match status" value="1"/>
</dbReference>
<dbReference type="InterPro" id="IPR010987">
    <property type="entry name" value="Glutathione-S-Trfase_C-like"/>
</dbReference>
<accession>A0A0S4INS1</accession>
<dbReference type="Gene3D" id="3.40.30.10">
    <property type="entry name" value="Glutaredoxin"/>
    <property type="match status" value="1"/>
</dbReference>
<evidence type="ECO:0000259" key="1">
    <source>
        <dbReference type="PROSITE" id="PS50404"/>
    </source>
</evidence>
<dbReference type="GO" id="GO:0016740">
    <property type="term" value="F:transferase activity"/>
    <property type="evidence" value="ECO:0007669"/>
    <property type="project" value="UniProtKB-KW"/>
</dbReference>
<feature type="domain" description="GST N-terminal" evidence="1">
    <location>
        <begin position="3"/>
        <end position="84"/>
    </location>
</feature>
<dbReference type="GO" id="GO:0005737">
    <property type="term" value="C:cytoplasm"/>
    <property type="evidence" value="ECO:0007669"/>
    <property type="project" value="TreeGrafter"/>
</dbReference>
<dbReference type="PANTHER" id="PTHR43986:SF1">
    <property type="entry name" value="ELONGATION FACTOR 1-GAMMA"/>
    <property type="match status" value="1"/>
</dbReference>
<dbReference type="PANTHER" id="PTHR43986">
    <property type="entry name" value="ELONGATION FACTOR 1-GAMMA"/>
    <property type="match status" value="1"/>
</dbReference>